<dbReference type="GO" id="GO:0004124">
    <property type="term" value="F:cysteine synthase activity"/>
    <property type="evidence" value="ECO:0007669"/>
    <property type="project" value="TreeGrafter"/>
</dbReference>
<evidence type="ECO:0000256" key="6">
    <source>
        <dbReference type="ARBA" id="ARBA00071157"/>
    </source>
</evidence>
<keyword evidence="4 7" id="KW-0663">Pyridoxal phosphate</keyword>
<dbReference type="EMBL" id="JXLC01000031">
    <property type="protein sequence ID" value="OJG86727.1"/>
    <property type="molecule type" value="Genomic_DNA"/>
</dbReference>
<evidence type="ECO:0000256" key="8">
    <source>
        <dbReference type="RuleBase" id="RU362118"/>
    </source>
</evidence>
<dbReference type="GO" id="GO:0003961">
    <property type="term" value="F:O-acetylhomoserine aminocarboxypropyltransferase activity"/>
    <property type="evidence" value="ECO:0007669"/>
    <property type="project" value="TreeGrafter"/>
</dbReference>
<accession>A0A0S3K6Y3</accession>
<comment type="similarity">
    <text evidence="5">Belongs to the trans-sulfuration enzymes family. MetZ subfamily.</text>
</comment>
<dbReference type="InterPro" id="IPR006235">
    <property type="entry name" value="OAc-hSer/O-AcSer_sulfhydrylase"/>
</dbReference>
<keyword evidence="11" id="KW-1185">Reference proteome</keyword>
<dbReference type="OrthoDB" id="9803887at2"/>
<name>A0A0S3K6Y3_9ENTE</name>
<comment type="subunit">
    <text evidence="2">Homotetramer.</text>
</comment>
<dbReference type="InterPro" id="IPR000277">
    <property type="entry name" value="Cys/Met-Metab_PyrdxlP-dep_enz"/>
</dbReference>
<dbReference type="FunFam" id="3.40.640.10:FF:000035">
    <property type="entry name" value="O-succinylhomoserine sulfhydrylase"/>
    <property type="match status" value="1"/>
</dbReference>
<dbReference type="Proteomes" id="UP000065511">
    <property type="component" value="Chromosome"/>
</dbReference>
<dbReference type="KEGG" id="ess:ATZ33_01190"/>
<dbReference type="InterPro" id="IPR015421">
    <property type="entry name" value="PyrdxlP-dep_Trfase_major"/>
</dbReference>
<evidence type="ECO:0000256" key="4">
    <source>
        <dbReference type="ARBA" id="ARBA00022898"/>
    </source>
</evidence>
<dbReference type="AlphaFoldDB" id="A0A0S3K6Y3"/>
<evidence type="ECO:0000313" key="9">
    <source>
        <dbReference type="EMBL" id="ALS00045.1"/>
    </source>
</evidence>
<dbReference type="GO" id="GO:0005737">
    <property type="term" value="C:cytoplasm"/>
    <property type="evidence" value="ECO:0007669"/>
    <property type="project" value="TreeGrafter"/>
</dbReference>
<dbReference type="InterPro" id="IPR015424">
    <property type="entry name" value="PyrdxlP-dep_Trfase"/>
</dbReference>
<evidence type="ECO:0000256" key="3">
    <source>
        <dbReference type="ARBA" id="ARBA00022679"/>
    </source>
</evidence>
<sequence length="426" mass="45970">MTNTNYQFETIQIHGGHTPDKETNSRAVPIYQTTSYTFDDTQDAAEKFALSKAGNIYTRITNPTTAVLEDRLNELEGGVGAVAVASGTAAVTYAIQNLASSGDHIISASTLYGGTFNLFAHTLPEFGITTTFVDPDQLSNFEEAIKANTKAIFVETIGNPITNVADLEAIAEIAHKHELPLIVDNTFATAYLNRPFDFGADIVVYSATKFIGGHGVALGGVIIDSGKFNWANGKYPKLVDPDPSYHGLSYTKDVGAAAYITRLRVSLLRDTGAAISPFNSFLLILGLETLSLRLERHVENALTIAEFLAKHPKIEWVNYPGLVDNKYHELAEKYLPKGAGSVFTFGVKGGAEAGKNLINHVELFSLLANVGDAKSLIIHPASTTHSQLSEEELEASGTSPELIRLSIGIENIDDILGDLEQALEKI</sequence>
<dbReference type="RefSeq" id="WP_071879066.1">
    <property type="nucleotide sequence ID" value="NZ_JXLC01000031.1"/>
</dbReference>
<organism evidence="10 12">
    <name type="scientific">Enterococcus silesiacus</name>
    <dbReference type="NCBI Taxonomy" id="332949"/>
    <lineage>
        <taxon>Bacteria</taxon>
        <taxon>Bacillati</taxon>
        <taxon>Bacillota</taxon>
        <taxon>Bacilli</taxon>
        <taxon>Lactobacillales</taxon>
        <taxon>Enterococcaceae</taxon>
        <taxon>Enterococcus</taxon>
    </lineage>
</organism>
<reference evidence="10 12" key="1">
    <citation type="submission" date="2014-12" db="EMBL/GenBank/DDBJ databases">
        <title>Draft genome sequences of 29 type strains of Enterococci.</title>
        <authorList>
            <person name="Zhong Z."/>
            <person name="Sun Z."/>
            <person name="Liu W."/>
            <person name="Zhang W."/>
            <person name="Zhang H."/>
        </authorList>
    </citation>
    <scope>NUCLEOTIDE SEQUENCE [LARGE SCALE GENOMIC DNA]</scope>
    <source>
        <strain evidence="10 12">DSM 22801</strain>
    </source>
</reference>
<evidence type="ECO:0000313" key="12">
    <source>
        <dbReference type="Proteomes" id="UP000183039"/>
    </source>
</evidence>
<dbReference type="GO" id="GO:0071269">
    <property type="term" value="P:L-homocysteine biosynthetic process"/>
    <property type="evidence" value="ECO:0007669"/>
    <property type="project" value="TreeGrafter"/>
</dbReference>
<dbReference type="InterPro" id="IPR015422">
    <property type="entry name" value="PyrdxlP-dep_Trfase_small"/>
</dbReference>
<evidence type="ECO:0000256" key="5">
    <source>
        <dbReference type="ARBA" id="ARBA00060995"/>
    </source>
</evidence>
<dbReference type="Proteomes" id="UP000183039">
    <property type="component" value="Unassembled WGS sequence"/>
</dbReference>
<keyword evidence="3" id="KW-0808">Transferase</keyword>
<dbReference type="GO" id="GO:0006535">
    <property type="term" value="P:cysteine biosynthetic process from serine"/>
    <property type="evidence" value="ECO:0007669"/>
    <property type="project" value="TreeGrafter"/>
</dbReference>
<dbReference type="EMBL" id="CP013614">
    <property type="protein sequence ID" value="ALS00045.1"/>
    <property type="molecule type" value="Genomic_DNA"/>
</dbReference>
<evidence type="ECO:0000313" key="10">
    <source>
        <dbReference type="EMBL" id="OJG86727.1"/>
    </source>
</evidence>
<dbReference type="PANTHER" id="PTHR43797">
    <property type="entry name" value="HOMOCYSTEINE/CYSTEINE SYNTHASE"/>
    <property type="match status" value="1"/>
</dbReference>
<dbReference type="CDD" id="cd00614">
    <property type="entry name" value="CGS_like"/>
    <property type="match status" value="1"/>
</dbReference>
<dbReference type="PIRSF" id="PIRSF001434">
    <property type="entry name" value="CGS"/>
    <property type="match status" value="1"/>
</dbReference>
<protein>
    <recommendedName>
        <fullName evidence="6">O-succinylhomoserine sulfhydrylase</fullName>
    </recommendedName>
</protein>
<dbReference type="NCBIfam" id="TIGR01326">
    <property type="entry name" value="OAH_OAS_sulfhy"/>
    <property type="match status" value="1"/>
</dbReference>
<dbReference type="Gene3D" id="3.90.1150.10">
    <property type="entry name" value="Aspartate Aminotransferase, domain 1"/>
    <property type="match status" value="1"/>
</dbReference>
<evidence type="ECO:0000313" key="11">
    <source>
        <dbReference type="Proteomes" id="UP000065511"/>
    </source>
</evidence>
<dbReference type="GO" id="GO:0030170">
    <property type="term" value="F:pyridoxal phosphate binding"/>
    <property type="evidence" value="ECO:0007669"/>
    <property type="project" value="InterPro"/>
</dbReference>
<dbReference type="Gene3D" id="3.40.640.10">
    <property type="entry name" value="Type I PLP-dependent aspartate aminotransferase-like (Major domain)"/>
    <property type="match status" value="1"/>
</dbReference>
<reference evidence="9 11" key="2">
    <citation type="submission" date="2015-12" db="EMBL/GenBank/DDBJ databases">
        <authorList>
            <person name="Lauer A."/>
            <person name="Humrighouse B."/>
            <person name="Loparev V."/>
            <person name="Shewmaker P.L."/>
            <person name="Whitney A.M."/>
            <person name="McLaughlin R.W."/>
        </authorList>
    </citation>
    <scope>NUCLEOTIDE SEQUENCE [LARGE SCALE GENOMIC DNA]</scope>
    <source>
        <strain evidence="9 11">LMG 23085</strain>
    </source>
</reference>
<dbReference type="PROSITE" id="PS00868">
    <property type="entry name" value="CYS_MET_METAB_PP"/>
    <property type="match status" value="1"/>
</dbReference>
<dbReference type="FunFam" id="3.90.1150.10:FF:000033">
    <property type="entry name" value="Cystathionine gamma-synthase"/>
    <property type="match status" value="1"/>
</dbReference>
<dbReference type="GO" id="GO:0019346">
    <property type="term" value="P:transsulfuration"/>
    <property type="evidence" value="ECO:0007669"/>
    <property type="project" value="InterPro"/>
</dbReference>
<evidence type="ECO:0000256" key="2">
    <source>
        <dbReference type="ARBA" id="ARBA00011881"/>
    </source>
</evidence>
<dbReference type="InterPro" id="IPR054542">
    <property type="entry name" value="Cys_met_metab_PP"/>
</dbReference>
<evidence type="ECO:0000256" key="7">
    <source>
        <dbReference type="PIRSR" id="PIRSR001434-2"/>
    </source>
</evidence>
<dbReference type="SUPFAM" id="SSF53383">
    <property type="entry name" value="PLP-dependent transferases"/>
    <property type="match status" value="1"/>
</dbReference>
<proteinExistence type="inferred from homology"/>
<dbReference type="Pfam" id="PF01053">
    <property type="entry name" value="Cys_Met_Meta_PP"/>
    <property type="match status" value="1"/>
</dbReference>
<evidence type="ECO:0000256" key="1">
    <source>
        <dbReference type="ARBA" id="ARBA00001933"/>
    </source>
</evidence>
<dbReference type="PANTHER" id="PTHR43797:SF2">
    <property type="entry name" value="HOMOCYSTEINE_CYSTEINE SYNTHASE"/>
    <property type="match status" value="1"/>
</dbReference>
<comment type="cofactor">
    <cofactor evidence="1 8">
        <name>pyridoxal 5'-phosphate</name>
        <dbReference type="ChEBI" id="CHEBI:597326"/>
    </cofactor>
</comment>
<feature type="modified residue" description="N6-(pyridoxal phosphate)lysine" evidence="7">
    <location>
        <position position="209"/>
    </location>
</feature>
<gene>
    <name evidence="9" type="ORF">ATZ33_01190</name>
    <name evidence="10" type="ORF">RV15_GL002325</name>
</gene>